<keyword evidence="3" id="KW-0804">Transcription</keyword>
<dbReference type="SUPFAM" id="SSF46689">
    <property type="entry name" value="Homeodomain-like"/>
    <property type="match status" value="1"/>
</dbReference>
<dbReference type="InterPro" id="IPR009057">
    <property type="entry name" value="Homeodomain-like_sf"/>
</dbReference>
<organism evidence="6 7">
    <name type="scientific">Prauserella halophila</name>
    <dbReference type="NCBI Taxonomy" id="185641"/>
    <lineage>
        <taxon>Bacteria</taxon>
        <taxon>Bacillati</taxon>
        <taxon>Actinomycetota</taxon>
        <taxon>Actinomycetes</taxon>
        <taxon>Pseudonocardiales</taxon>
        <taxon>Pseudonocardiaceae</taxon>
        <taxon>Prauserella</taxon>
    </lineage>
</organism>
<evidence type="ECO:0000259" key="5">
    <source>
        <dbReference type="PROSITE" id="PS50977"/>
    </source>
</evidence>
<reference evidence="7" key="1">
    <citation type="journal article" date="2019" name="Int. J. Syst. Evol. Microbiol.">
        <title>The Global Catalogue of Microorganisms (GCM) 10K type strain sequencing project: providing services to taxonomists for standard genome sequencing and annotation.</title>
        <authorList>
            <consortium name="The Broad Institute Genomics Platform"/>
            <consortium name="The Broad Institute Genome Sequencing Center for Infectious Disease"/>
            <person name="Wu L."/>
            <person name="Ma J."/>
        </authorList>
    </citation>
    <scope>NUCLEOTIDE SEQUENCE [LARGE SCALE GENOMIC DNA]</scope>
    <source>
        <strain evidence="7">JCM 13023</strain>
    </source>
</reference>
<sequence length="264" mass="28364">MCGMVEPTETGLPRAVTVAWGMQEVSQRGPNRGLSHERIVAAAIEIADAEGLAAVTMQAVATSLGFTTMSLYRYVSGKDELLRLMQDAAIAVPEQVTLPGDWRDALRSWAGLVRAAFRGHPWALEIPRGQVSVLMPSSVRAADLGLAALRELPLDDEEKVGVILVVSQHVTSTVELELNLADEGTVAVSREGLDLLGEVITPERFPHLAPVLQAGHFLDTRPAGDGVETEHGLDAEYDYGLDLIIAGLEQRVRDVSARVADDDA</sequence>
<feature type="domain" description="HTH tetR-type" evidence="5">
    <location>
        <begin position="33"/>
        <end position="93"/>
    </location>
</feature>
<evidence type="ECO:0000256" key="2">
    <source>
        <dbReference type="ARBA" id="ARBA00023125"/>
    </source>
</evidence>
<dbReference type="PROSITE" id="PS50977">
    <property type="entry name" value="HTH_TETR_2"/>
    <property type="match status" value="1"/>
</dbReference>
<feature type="DNA-binding region" description="H-T-H motif" evidence="4">
    <location>
        <begin position="56"/>
        <end position="75"/>
    </location>
</feature>
<dbReference type="EMBL" id="BAAALN010000006">
    <property type="protein sequence ID" value="GAA1239252.1"/>
    <property type="molecule type" value="Genomic_DNA"/>
</dbReference>
<dbReference type="Proteomes" id="UP001500653">
    <property type="component" value="Unassembled WGS sequence"/>
</dbReference>
<dbReference type="InterPro" id="IPR004111">
    <property type="entry name" value="Repressor_TetR_C"/>
</dbReference>
<name>A0ABP4GY79_9PSEU</name>
<evidence type="ECO:0000313" key="6">
    <source>
        <dbReference type="EMBL" id="GAA1239252.1"/>
    </source>
</evidence>
<keyword evidence="7" id="KW-1185">Reference proteome</keyword>
<evidence type="ECO:0000256" key="1">
    <source>
        <dbReference type="ARBA" id="ARBA00023015"/>
    </source>
</evidence>
<gene>
    <name evidence="6" type="ORF">GCM10009676_24850</name>
</gene>
<evidence type="ECO:0000313" key="7">
    <source>
        <dbReference type="Proteomes" id="UP001500653"/>
    </source>
</evidence>
<dbReference type="InterPro" id="IPR001647">
    <property type="entry name" value="HTH_TetR"/>
</dbReference>
<evidence type="ECO:0000256" key="4">
    <source>
        <dbReference type="PROSITE-ProRule" id="PRU00335"/>
    </source>
</evidence>
<protein>
    <submittedName>
        <fullName evidence="6">TetR/AcrR family transcriptional regulator</fullName>
    </submittedName>
</protein>
<comment type="caution">
    <text evidence="6">The sequence shown here is derived from an EMBL/GenBank/DDBJ whole genome shotgun (WGS) entry which is preliminary data.</text>
</comment>
<dbReference type="Pfam" id="PF00440">
    <property type="entry name" value="TetR_N"/>
    <property type="match status" value="1"/>
</dbReference>
<keyword evidence="2 4" id="KW-0238">DNA-binding</keyword>
<accession>A0ABP4GY79</accession>
<evidence type="ECO:0000256" key="3">
    <source>
        <dbReference type="ARBA" id="ARBA00023163"/>
    </source>
</evidence>
<dbReference type="Pfam" id="PF02909">
    <property type="entry name" value="TetR_C_1"/>
    <property type="match status" value="1"/>
</dbReference>
<dbReference type="Gene3D" id="1.10.10.60">
    <property type="entry name" value="Homeodomain-like"/>
    <property type="match status" value="1"/>
</dbReference>
<dbReference type="SUPFAM" id="SSF48498">
    <property type="entry name" value="Tetracyclin repressor-like, C-terminal domain"/>
    <property type="match status" value="1"/>
</dbReference>
<dbReference type="PANTHER" id="PTHR30055">
    <property type="entry name" value="HTH-TYPE TRANSCRIPTIONAL REGULATOR RUTR"/>
    <property type="match status" value="1"/>
</dbReference>
<dbReference type="Gene3D" id="1.10.357.10">
    <property type="entry name" value="Tetracycline Repressor, domain 2"/>
    <property type="match status" value="1"/>
</dbReference>
<dbReference type="InterPro" id="IPR036271">
    <property type="entry name" value="Tet_transcr_reg_TetR-rel_C_sf"/>
</dbReference>
<dbReference type="InterPro" id="IPR050109">
    <property type="entry name" value="HTH-type_TetR-like_transc_reg"/>
</dbReference>
<dbReference type="PANTHER" id="PTHR30055:SF151">
    <property type="entry name" value="TRANSCRIPTIONAL REGULATORY PROTEIN"/>
    <property type="match status" value="1"/>
</dbReference>
<keyword evidence="1" id="KW-0805">Transcription regulation</keyword>
<proteinExistence type="predicted"/>